<reference evidence="1 2" key="1">
    <citation type="journal article" date="2013" name="PLoS Genet.">
        <title>Expanding the Marine Virosphere Using Metagenomics.</title>
        <authorList>
            <person name="Mizuno C.M."/>
            <person name="Rodriguez-Valera F."/>
            <person name="Kimes N.E."/>
            <person name="Ghai R."/>
        </authorList>
    </citation>
    <scope>NUCLEOTIDE SEQUENCE [LARGE SCALE GENOMIC DNA]</scope>
    <source>
        <strain evidence="1">UvMED-CGR-U-MedDCM-OCT-S30-C28</strain>
    </source>
</reference>
<dbReference type="EMBL" id="AP013543">
    <property type="protein sequence ID" value="BAQ94203.1"/>
    <property type="molecule type" value="Genomic_DNA"/>
</dbReference>
<keyword evidence="2" id="KW-1185">Reference proteome</keyword>
<organism evidence="1 2">
    <name type="scientific">uncultured phage_MedDCM-OCT-S30-C28</name>
    <dbReference type="NCBI Taxonomy" id="2741076"/>
    <lineage>
        <taxon>Viruses</taxon>
        <taxon>Duplodnaviria</taxon>
        <taxon>Heunggongvirae</taxon>
        <taxon>Uroviricota</taxon>
        <taxon>Caudoviricetes</taxon>
        <taxon>Autographivirales</taxon>
        <taxon>Fussvirus</taxon>
        <taxon>Fussvirus S30C28</taxon>
    </lineage>
</organism>
<sequence>MVKRPLTKLVDKKSGKVVDPKKIMPIIFTGLRRSYPDYAKMAEVMGDQFVDDVLFHKITANYKELYDLHGEGFKEAYNAYKHGAGAKNRKEMAKFVKEKHIDKKKVDLNVRIDEALKGAGVNNPNPQPTNPYMKFIDGEWIDYSPKALAERIKAERDKAVKELKDKEQRNALKSIAEFSLRLQKENEKLMKPLNQLKENAEAFRRRLNPFAIGTEAVQFPFMGTGKGLLNIQPKKKIPTLLGGRVKIPRIKPDGSKRRAITGTGLSSYMDRHKLTNPVDIAKTYRTKKGKDYVITGFGNLRFLCEQMNVSPEEALLYICEGMTNTKARWRNHRLDKEFWRGSQSVVNLVKYYNEQLALSKANPTRMIFTIKKLWNSTYCKTLFSEYGVILPDYTQFSKWFKKMRHHVDVLGLDKPKTT</sequence>
<dbReference type="Proteomes" id="UP000505267">
    <property type="component" value="Segment"/>
</dbReference>
<accession>A0A6S4PG81</accession>
<name>A0A6S4PG81_9CAUD</name>
<evidence type="ECO:0000313" key="1">
    <source>
        <dbReference type="EMBL" id="BAQ94203.1"/>
    </source>
</evidence>
<protein>
    <submittedName>
        <fullName evidence="1">Uncharacterized protein</fullName>
    </submittedName>
</protein>
<evidence type="ECO:0000313" key="2">
    <source>
        <dbReference type="Proteomes" id="UP000505267"/>
    </source>
</evidence>
<dbReference type="GeneID" id="55412548"/>
<dbReference type="KEGG" id="vg:55412548"/>
<dbReference type="RefSeq" id="YP_009777745.1">
    <property type="nucleotide sequence ID" value="NC_047703.1"/>
</dbReference>
<proteinExistence type="predicted"/>